<gene>
    <name evidence="5" type="ORF">LMG32289_01072</name>
</gene>
<dbReference type="EMBL" id="CAJZAG010000002">
    <property type="protein sequence ID" value="CAG9166565.1"/>
    <property type="molecule type" value="Genomic_DNA"/>
</dbReference>
<dbReference type="SUPFAM" id="SSF46785">
    <property type="entry name" value="Winged helix' DNA-binding domain"/>
    <property type="match status" value="1"/>
</dbReference>
<keyword evidence="6" id="KW-1185">Reference proteome</keyword>
<reference evidence="5 6" key="1">
    <citation type="submission" date="2021-08" db="EMBL/GenBank/DDBJ databases">
        <authorList>
            <person name="Peeters C."/>
        </authorList>
    </citation>
    <scope>NUCLEOTIDE SEQUENCE [LARGE SCALE GENOMIC DNA]</scope>
    <source>
        <strain evidence="5 6">LMG 32289</strain>
    </source>
</reference>
<sequence>MIRHSPLAASSGCPIADGIALGSDPCIVLIFRELSAGDRRLVEISRRTGFDPQCVATRLRRLEASGMVHGYLDSSALKRRIFSLTVKGRAFHPVMDAIQGWQQRWGDSVAA</sequence>
<name>A0ABN7XZM5_9BURK</name>
<dbReference type="CDD" id="cd00090">
    <property type="entry name" value="HTH_ARSR"/>
    <property type="match status" value="1"/>
</dbReference>
<dbReference type="Proteomes" id="UP000706525">
    <property type="component" value="Unassembled WGS sequence"/>
</dbReference>
<accession>A0ABN7XZM5</accession>
<dbReference type="InterPro" id="IPR002577">
    <property type="entry name" value="HTH_HxlR"/>
</dbReference>
<dbReference type="PANTHER" id="PTHR33204:SF18">
    <property type="entry name" value="TRANSCRIPTIONAL REGULATORY PROTEIN"/>
    <property type="match status" value="1"/>
</dbReference>
<dbReference type="PROSITE" id="PS51118">
    <property type="entry name" value="HTH_HXLR"/>
    <property type="match status" value="1"/>
</dbReference>
<keyword evidence="2" id="KW-0238">DNA-binding</keyword>
<organism evidence="5 6">
    <name type="scientific">Cupriavidus pampae</name>
    <dbReference type="NCBI Taxonomy" id="659251"/>
    <lineage>
        <taxon>Bacteria</taxon>
        <taxon>Pseudomonadati</taxon>
        <taxon>Pseudomonadota</taxon>
        <taxon>Betaproteobacteria</taxon>
        <taxon>Burkholderiales</taxon>
        <taxon>Burkholderiaceae</taxon>
        <taxon>Cupriavidus</taxon>
    </lineage>
</organism>
<dbReference type="InterPro" id="IPR036390">
    <property type="entry name" value="WH_DNA-bd_sf"/>
</dbReference>
<evidence type="ECO:0000256" key="3">
    <source>
        <dbReference type="ARBA" id="ARBA00023163"/>
    </source>
</evidence>
<keyword evidence="3" id="KW-0804">Transcription</keyword>
<proteinExistence type="predicted"/>
<protein>
    <recommendedName>
        <fullName evidence="4">HTH hxlR-type domain-containing protein</fullName>
    </recommendedName>
</protein>
<evidence type="ECO:0000256" key="2">
    <source>
        <dbReference type="ARBA" id="ARBA00023125"/>
    </source>
</evidence>
<evidence type="ECO:0000313" key="6">
    <source>
        <dbReference type="Proteomes" id="UP000706525"/>
    </source>
</evidence>
<dbReference type="Gene3D" id="1.10.10.10">
    <property type="entry name" value="Winged helix-like DNA-binding domain superfamily/Winged helix DNA-binding domain"/>
    <property type="match status" value="1"/>
</dbReference>
<keyword evidence="1" id="KW-0805">Transcription regulation</keyword>
<dbReference type="InterPro" id="IPR036388">
    <property type="entry name" value="WH-like_DNA-bd_sf"/>
</dbReference>
<dbReference type="Pfam" id="PF01638">
    <property type="entry name" value="HxlR"/>
    <property type="match status" value="1"/>
</dbReference>
<dbReference type="InterPro" id="IPR011991">
    <property type="entry name" value="ArsR-like_HTH"/>
</dbReference>
<evidence type="ECO:0000256" key="1">
    <source>
        <dbReference type="ARBA" id="ARBA00023015"/>
    </source>
</evidence>
<dbReference type="PANTHER" id="PTHR33204">
    <property type="entry name" value="TRANSCRIPTIONAL REGULATOR, MARR FAMILY"/>
    <property type="match status" value="1"/>
</dbReference>
<comment type="caution">
    <text evidence="5">The sequence shown here is derived from an EMBL/GenBank/DDBJ whole genome shotgun (WGS) entry which is preliminary data.</text>
</comment>
<feature type="domain" description="HTH hxlR-type" evidence="4">
    <location>
        <begin position="13"/>
        <end position="110"/>
    </location>
</feature>
<evidence type="ECO:0000259" key="4">
    <source>
        <dbReference type="PROSITE" id="PS51118"/>
    </source>
</evidence>
<evidence type="ECO:0000313" key="5">
    <source>
        <dbReference type="EMBL" id="CAG9166565.1"/>
    </source>
</evidence>